<gene>
    <name evidence="14" type="ORF">GGR32_001838</name>
</gene>
<evidence type="ECO:0000256" key="7">
    <source>
        <dbReference type="ARBA" id="ARBA00023136"/>
    </source>
</evidence>
<reference evidence="14 15" key="1">
    <citation type="submission" date="2020-08" db="EMBL/GenBank/DDBJ databases">
        <title>Genomic Encyclopedia of Type Strains, Phase IV (KMG-IV): sequencing the most valuable type-strain genomes for metagenomic binning, comparative biology and taxonomic classification.</title>
        <authorList>
            <person name="Goeker M."/>
        </authorList>
    </citation>
    <scope>NUCLEOTIDE SEQUENCE [LARGE SCALE GENOMIC DNA]</scope>
    <source>
        <strain evidence="14 15">DSM 29568</strain>
    </source>
</reference>
<dbReference type="PANTHER" id="PTHR30069:SF29">
    <property type="entry name" value="HEMOGLOBIN AND HEMOGLOBIN-HAPTOGLOBIN-BINDING PROTEIN 1-RELATED"/>
    <property type="match status" value="1"/>
</dbReference>
<dbReference type="SUPFAM" id="SSF56935">
    <property type="entry name" value="Porins"/>
    <property type="match status" value="1"/>
</dbReference>
<dbReference type="Proteomes" id="UP000553034">
    <property type="component" value="Unassembled WGS sequence"/>
</dbReference>
<dbReference type="Gene3D" id="2.40.170.20">
    <property type="entry name" value="TonB-dependent receptor, beta-barrel domain"/>
    <property type="match status" value="1"/>
</dbReference>
<keyword evidence="7 10" id="KW-0472">Membrane</keyword>
<evidence type="ECO:0000256" key="2">
    <source>
        <dbReference type="ARBA" id="ARBA00022448"/>
    </source>
</evidence>
<keyword evidence="2 10" id="KW-0813">Transport</keyword>
<evidence type="ECO:0000256" key="11">
    <source>
        <dbReference type="RuleBase" id="RU003357"/>
    </source>
</evidence>
<evidence type="ECO:0000256" key="3">
    <source>
        <dbReference type="ARBA" id="ARBA00022452"/>
    </source>
</evidence>
<keyword evidence="9 10" id="KW-0998">Cell outer membrane</keyword>
<evidence type="ECO:0000259" key="13">
    <source>
        <dbReference type="Pfam" id="PF07715"/>
    </source>
</evidence>
<dbReference type="Gene3D" id="2.170.130.10">
    <property type="entry name" value="TonB-dependent receptor, plug domain"/>
    <property type="match status" value="1"/>
</dbReference>
<evidence type="ECO:0000256" key="1">
    <source>
        <dbReference type="ARBA" id="ARBA00004571"/>
    </source>
</evidence>
<evidence type="ECO:0000256" key="10">
    <source>
        <dbReference type="PROSITE-ProRule" id="PRU01360"/>
    </source>
</evidence>
<evidence type="ECO:0000256" key="9">
    <source>
        <dbReference type="ARBA" id="ARBA00023237"/>
    </source>
</evidence>
<dbReference type="Pfam" id="PF00593">
    <property type="entry name" value="TonB_dep_Rec_b-barrel"/>
    <property type="match status" value="1"/>
</dbReference>
<comment type="subcellular location">
    <subcellularLocation>
        <location evidence="1 10">Cell outer membrane</location>
        <topology evidence="1 10">Multi-pass membrane protein</topology>
    </subcellularLocation>
</comment>
<dbReference type="GO" id="GO:0044718">
    <property type="term" value="P:siderophore transmembrane transport"/>
    <property type="evidence" value="ECO:0007669"/>
    <property type="project" value="TreeGrafter"/>
</dbReference>
<keyword evidence="3 10" id="KW-1134">Transmembrane beta strand</keyword>
<dbReference type="Gene3D" id="2.60.40.1120">
    <property type="entry name" value="Carboxypeptidase-like, regulatory domain"/>
    <property type="match status" value="1"/>
</dbReference>
<dbReference type="InterPro" id="IPR012910">
    <property type="entry name" value="Plug_dom"/>
</dbReference>
<dbReference type="PANTHER" id="PTHR30069">
    <property type="entry name" value="TONB-DEPENDENT OUTER MEMBRANE RECEPTOR"/>
    <property type="match status" value="1"/>
</dbReference>
<evidence type="ECO:0000256" key="5">
    <source>
        <dbReference type="ARBA" id="ARBA00022729"/>
    </source>
</evidence>
<feature type="domain" description="TonB-dependent receptor-like beta-barrel" evidence="12">
    <location>
        <begin position="363"/>
        <end position="825"/>
    </location>
</feature>
<sequence length="865" mass="98447">MKYITYCFLIFSLSTLSQEITVSLNKTATLKQLFQEVESQTNYKFAYNQGVDVNQKLKNDITYNTIPVDKFLTILNKNHSLQHTIIGNNIILKKQSQEEYLLSGKILDDANTPLIGANIYIKELAKGSVSDQNGYFSIRLPRGNYNLIISYLGFKNLEQQIALTGNKNLNLTMQADNQTLDEVVITQNHKAVDIKKPQMSTNSLTAEDIKKIPVALGEADPLKSLLSLPGVTSAGEMSSGFNVRGGASDQNLILLDGAPIYNDSHMFGFFSVFNADAIHSLDLYKGGIPAQFGGRVSSVLDVKQQTGDYQNFHANGGIGLISSRLMLEGPIQKEKSSFSIAGRTSYAHLFLKLSDNKNSAKFYDINTKLNYKLNENNSLHFSGYFGNDVFDLSNFFHTIYGNTMGSLSWKHRFSDNINTTLAVFYSDYTFSLKLTDQNFEWDNAIKSYGLTYNWKHFLSDNIQLNYGLAATYYDFNPGTLKPENTDSQFNYKQLDKKYALEPSLYLDVEHTLSEKLNLRYGLRYSAFYRFGAQEVATYLNNQPVVYNPTYHIYEEATPTGSNFYKKGEQISSFNHLEPRVSLSYAFNENQSLKASYNRMAQYLHLLSNTQSPMPMNIWTPSGPFIKPQLLDQYAIGYFRNFSDKKYSLETEFFYKNVQNRIDYIDGADLLANNNIERVILNGKARAYGMELLLRKNTGKLTGWIAYTLSRAEQKTKGNTPNEPGIANGEWYLSPYDKLHDVSIMTSYTLNKKWAFSANFALQSGQPVTFPNGYYEFADLHIPNYANRNENKLPTYHHLDIAATYTPKPNKKKGWQSSWMFSIYNLYNRKNATSIRFTTNEDTGNNEARRLSIFGILPSISYNFKF</sequence>
<dbReference type="InterPro" id="IPR000531">
    <property type="entry name" value="Beta-barrel_TonB"/>
</dbReference>
<dbReference type="PROSITE" id="PS52016">
    <property type="entry name" value="TONB_DEPENDENT_REC_3"/>
    <property type="match status" value="1"/>
</dbReference>
<comment type="similarity">
    <text evidence="10 11">Belongs to the TonB-dependent receptor family.</text>
</comment>
<dbReference type="InterPro" id="IPR008969">
    <property type="entry name" value="CarboxyPept-like_regulatory"/>
</dbReference>
<keyword evidence="8 14" id="KW-0675">Receptor</keyword>
<evidence type="ECO:0000256" key="6">
    <source>
        <dbReference type="ARBA" id="ARBA00023077"/>
    </source>
</evidence>
<evidence type="ECO:0000259" key="12">
    <source>
        <dbReference type="Pfam" id="PF00593"/>
    </source>
</evidence>
<organism evidence="14 15">
    <name type="scientific">Mesonia hippocampi</name>
    <dbReference type="NCBI Taxonomy" id="1628250"/>
    <lineage>
        <taxon>Bacteria</taxon>
        <taxon>Pseudomonadati</taxon>
        <taxon>Bacteroidota</taxon>
        <taxon>Flavobacteriia</taxon>
        <taxon>Flavobacteriales</taxon>
        <taxon>Flavobacteriaceae</taxon>
        <taxon>Mesonia</taxon>
    </lineage>
</organism>
<feature type="domain" description="TonB-dependent receptor plug" evidence="13">
    <location>
        <begin position="197"/>
        <end position="295"/>
    </location>
</feature>
<protein>
    <submittedName>
        <fullName evidence="14">Outer membrane cobalamin receptor</fullName>
    </submittedName>
</protein>
<dbReference type="Pfam" id="PF07715">
    <property type="entry name" value="Plug"/>
    <property type="match status" value="1"/>
</dbReference>
<dbReference type="InterPro" id="IPR039426">
    <property type="entry name" value="TonB-dep_rcpt-like"/>
</dbReference>
<dbReference type="AlphaFoldDB" id="A0A840EVJ6"/>
<dbReference type="RefSeq" id="WP_183477883.1">
    <property type="nucleotide sequence ID" value="NZ_JACIFO010000007.1"/>
</dbReference>
<evidence type="ECO:0000313" key="15">
    <source>
        <dbReference type="Proteomes" id="UP000553034"/>
    </source>
</evidence>
<dbReference type="GO" id="GO:0015344">
    <property type="term" value="F:siderophore uptake transmembrane transporter activity"/>
    <property type="evidence" value="ECO:0007669"/>
    <property type="project" value="TreeGrafter"/>
</dbReference>
<accession>A0A840EVJ6</accession>
<evidence type="ECO:0000313" key="14">
    <source>
        <dbReference type="EMBL" id="MBB4119536.1"/>
    </source>
</evidence>
<evidence type="ECO:0000256" key="4">
    <source>
        <dbReference type="ARBA" id="ARBA00022692"/>
    </source>
</evidence>
<proteinExistence type="inferred from homology"/>
<name>A0A840EVJ6_9FLAO</name>
<dbReference type="GO" id="GO:0009279">
    <property type="term" value="C:cell outer membrane"/>
    <property type="evidence" value="ECO:0007669"/>
    <property type="project" value="UniProtKB-SubCell"/>
</dbReference>
<dbReference type="EMBL" id="JACIFO010000007">
    <property type="protein sequence ID" value="MBB4119536.1"/>
    <property type="molecule type" value="Genomic_DNA"/>
</dbReference>
<dbReference type="SUPFAM" id="SSF49464">
    <property type="entry name" value="Carboxypeptidase regulatory domain-like"/>
    <property type="match status" value="1"/>
</dbReference>
<comment type="caution">
    <text evidence="14">The sequence shown here is derived from an EMBL/GenBank/DDBJ whole genome shotgun (WGS) entry which is preliminary data.</text>
</comment>
<evidence type="ECO:0000256" key="8">
    <source>
        <dbReference type="ARBA" id="ARBA00023170"/>
    </source>
</evidence>
<keyword evidence="6 11" id="KW-0798">TonB box</keyword>
<keyword evidence="4 10" id="KW-0812">Transmembrane</keyword>
<keyword evidence="15" id="KW-1185">Reference proteome</keyword>
<keyword evidence="5" id="KW-0732">Signal</keyword>
<dbReference type="Pfam" id="PF13715">
    <property type="entry name" value="CarbopepD_reg_2"/>
    <property type="match status" value="1"/>
</dbReference>
<dbReference type="InterPro" id="IPR036942">
    <property type="entry name" value="Beta-barrel_TonB_sf"/>
</dbReference>
<dbReference type="InterPro" id="IPR037066">
    <property type="entry name" value="Plug_dom_sf"/>
</dbReference>